<feature type="domain" description="EamA" evidence="7">
    <location>
        <begin position="6"/>
        <end position="138"/>
    </location>
</feature>
<reference evidence="8 9" key="1">
    <citation type="submission" date="2018-08" db="EMBL/GenBank/DDBJ databases">
        <title>Pseudooceanicola sediminis CY03 in the family Rhodobacteracea.</title>
        <authorList>
            <person name="Zhang Y.-J."/>
        </authorList>
    </citation>
    <scope>NUCLEOTIDE SEQUENCE [LARGE SCALE GENOMIC DNA]</scope>
    <source>
        <strain evidence="8 9">CY03</strain>
    </source>
</reference>
<feature type="transmembrane region" description="Helical" evidence="6">
    <location>
        <begin position="207"/>
        <end position="227"/>
    </location>
</feature>
<dbReference type="PANTHER" id="PTHR22911:SF6">
    <property type="entry name" value="SOLUTE CARRIER FAMILY 35 MEMBER G1"/>
    <property type="match status" value="1"/>
</dbReference>
<dbReference type="PANTHER" id="PTHR22911">
    <property type="entry name" value="ACYL-MALONYL CONDENSING ENZYME-RELATED"/>
    <property type="match status" value="1"/>
</dbReference>
<accession>A0A399J1U1</accession>
<gene>
    <name evidence="8" type="ORF">DL237_19995</name>
</gene>
<feature type="transmembrane region" description="Helical" evidence="6">
    <location>
        <begin position="33"/>
        <end position="54"/>
    </location>
</feature>
<dbReference type="EMBL" id="QWJJ01000028">
    <property type="protein sequence ID" value="RII36926.1"/>
    <property type="molecule type" value="Genomic_DNA"/>
</dbReference>
<evidence type="ECO:0000256" key="2">
    <source>
        <dbReference type="ARBA" id="ARBA00009853"/>
    </source>
</evidence>
<name>A0A399J1U1_9RHOB</name>
<dbReference type="OrthoDB" id="7165334at2"/>
<evidence type="ECO:0000256" key="5">
    <source>
        <dbReference type="ARBA" id="ARBA00023136"/>
    </source>
</evidence>
<comment type="similarity">
    <text evidence="2">Belongs to the drug/metabolite transporter (DMT) superfamily. 10 TMS drug/metabolite exporter (DME) (TC 2.A.7.3) family.</text>
</comment>
<feature type="domain" description="EamA" evidence="7">
    <location>
        <begin position="149"/>
        <end position="277"/>
    </location>
</feature>
<feature type="transmembrane region" description="Helical" evidence="6">
    <location>
        <begin position="93"/>
        <end position="115"/>
    </location>
</feature>
<dbReference type="RefSeq" id="WP_119400753.1">
    <property type="nucleotide sequence ID" value="NZ_QWJJ01000028.1"/>
</dbReference>
<comment type="subcellular location">
    <subcellularLocation>
        <location evidence="1">Membrane</location>
        <topology evidence="1">Multi-pass membrane protein</topology>
    </subcellularLocation>
</comment>
<evidence type="ECO:0000313" key="9">
    <source>
        <dbReference type="Proteomes" id="UP000265848"/>
    </source>
</evidence>
<sequence>MTDNIKAALLMMGALAMLALNDTAIKTMALTIPLFQIIVLRNGVTTLALGFSILRAGRWPRLSRRDLGLSLLRGVGEVGAAYFYLVALVAMPFANIVAILQAAPLVVTLAAALFLREPVGWRRLSAIIVGFVGVLLIVRPGTEGFDTFALYALISVGFVTLRDLATRRLSPDAPAMTVTAITSAMVLVFFILLGLNDPWVPMNARSILLTLVAAAFVLGSYVTTINAMRIGEISFVSPFRYTSLLWALLLGFVLFGEWPQTLTLVGAAIVVASGLFTIYRERKTGRMPQTGPEEIQALESRP</sequence>
<evidence type="ECO:0000256" key="1">
    <source>
        <dbReference type="ARBA" id="ARBA00004141"/>
    </source>
</evidence>
<dbReference type="GO" id="GO:0016020">
    <property type="term" value="C:membrane"/>
    <property type="evidence" value="ECO:0007669"/>
    <property type="project" value="UniProtKB-SubCell"/>
</dbReference>
<feature type="transmembrane region" description="Helical" evidence="6">
    <location>
        <begin position="124"/>
        <end position="142"/>
    </location>
</feature>
<evidence type="ECO:0000256" key="6">
    <source>
        <dbReference type="SAM" id="Phobius"/>
    </source>
</evidence>
<dbReference type="SUPFAM" id="SSF103481">
    <property type="entry name" value="Multidrug resistance efflux transporter EmrE"/>
    <property type="match status" value="2"/>
</dbReference>
<dbReference type="InterPro" id="IPR037185">
    <property type="entry name" value="EmrE-like"/>
</dbReference>
<organism evidence="8 9">
    <name type="scientific">Pseudooceanicola sediminis</name>
    <dbReference type="NCBI Taxonomy" id="2211117"/>
    <lineage>
        <taxon>Bacteria</taxon>
        <taxon>Pseudomonadati</taxon>
        <taxon>Pseudomonadota</taxon>
        <taxon>Alphaproteobacteria</taxon>
        <taxon>Rhodobacterales</taxon>
        <taxon>Paracoccaceae</taxon>
        <taxon>Pseudooceanicola</taxon>
    </lineage>
</organism>
<keyword evidence="9" id="KW-1185">Reference proteome</keyword>
<feature type="transmembrane region" description="Helical" evidence="6">
    <location>
        <begin position="66"/>
        <end position="87"/>
    </location>
</feature>
<keyword evidence="4 6" id="KW-1133">Transmembrane helix</keyword>
<evidence type="ECO:0000256" key="3">
    <source>
        <dbReference type="ARBA" id="ARBA00022692"/>
    </source>
</evidence>
<protein>
    <submittedName>
        <fullName evidence="8">DMT family transporter</fullName>
    </submittedName>
</protein>
<comment type="caution">
    <text evidence="8">The sequence shown here is derived from an EMBL/GenBank/DDBJ whole genome shotgun (WGS) entry which is preliminary data.</text>
</comment>
<feature type="transmembrane region" description="Helical" evidence="6">
    <location>
        <begin position="177"/>
        <end position="195"/>
    </location>
</feature>
<proteinExistence type="inferred from homology"/>
<feature type="transmembrane region" description="Helical" evidence="6">
    <location>
        <begin position="239"/>
        <end position="256"/>
    </location>
</feature>
<dbReference type="Proteomes" id="UP000265848">
    <property type="component" value="Unassembled WGS sequence"/>
</dbReference>
<dbReference type="AlphaFoldDB" id="A0A399J1U1"/>
<evidence type="ECO:0000259" key="7">
    <source>
        <dbReference type="Pfam" id="PF00892"/>
    </source>
</evidence>
<evidence type="ECO:0000313" key="8">
    <source>
        <dbReference type="EMBL" id="RII36926.1"/>
    </source>
</evidence>
<dbReference type="InterPro" id="IPR000620">
    <property type="entry name" value="EamA_dom"/>
</dbReference>
<evidence type="ECO:0000256" key="4">
    <source>
        <dbReference type="ARBA" id="ARBA00022989"/>
    </source>
</evidence>
<dbReference type="Pfam" id="PF00892">
    <property type="entry name" value="EamA"/>
    <property type="match status" value="2"/>
</dbReference>
<keyword evidence="5 6" id="KW-0472">Membrane</keyword>
<keyword evidence="3 6" id="KW-0812">Transmembrane</keyword>